<proteinExistence type="predicted"/>
<organism evidence="1 2">
    <name type="scientific">Nitrososphaera gargensis (strain Ga9.2)</name>
    <dbReference type="NCBI Taxonomy" id="1237085"/>
    <lineage>
        <taxon>Archaea</taxon>
        <taxon>Nitrososphaerota</taxon>
        <taxon>Nitrososphaeria</taxon>
        <taxon>Nitrososphaerales</taxon>
        <taxon>Nitrososphaeraceae</taxon>
        <taxon>Nitrososphaera</taxon>
    </lineage>
</organism>
<dbReference type="BioCyc" id="CNIT1237085:G1324-1972-MONOMER"/>
<dbReference type="InterPro" id="IPR021516">
    <property type="entry name" value="DUF3179"/>
</dbReference>
<dbReference type="AlphaFoldDB" id="K0IC31"/>
<evidence type="ECO:0008006" key="3">
    <source>
        <dbReference type="Google" id="ProtNLM"/>
    </source>
</evidence>
<accession>K0IC31</accession>
<dbReference type="STRING" id="1237085.Ngar_c19740"/>
<name>K0IC31_NITGG</name>
<dbReference type="HOGENOM" id="CLU_037493_1_0_2"/>
<dbReference type="Pfam" id="PF11376">
    <property type="entry name" value="DUF3179"/>
    <property type="match status" value="1"/>
</dbReference>
<dbReference type="KEGG" id="nga:Ngar_c19740"/>
<reference evidence="1 2" key="1">
    <citation type="journal article" date="2012" name="Environ. Microbiol.">
        <title>The genome of the ammonia-oxidizing Candidatus Nitrososphaera gargensis: insights into metabolic versatility and environmental adaptations.</title>
        <authorList>
            <person name="Spang A."/>
            <person name="Poehlein A."/>
            <person name="Offre P."/>
            <person name="Zumbragel S."/>
            <person name="Haider S."/>
            <person name="Rychlik N."/>
            <person name="Nowka B."/>
            <person name="Schmeisser C."/>
            <person name="Lebedeva E.V."/>
            <person name="Rattei T."/>
            <person name="Bohm C."/>
            <person name="Schmid M."/>
            <person name="Galushko A."/>
            <person name="Hatzenpichler R."/>
            <person name="Weinmaier T."/>
            <person name="Daniel R."/>
            <person name="Schleper C."/>
            <person name="Spieck E."/>
            <person name="Streit W."/>
            <person name="Wagner M."/>
        </authorList>
    </citation>
    <scope>NUCLEOTIDE SEQUENCE [LARGE SCALE GENOMIC DNA]</scope>
    <source>
        <strain evidence="2">Ga9.2</strain>
    </source>
</reference>
<dbReference type="Proteomes" id="UP000008037">
    <property type="component" value="Chromosome"/>
</dbReference>
<keyword evidence="2" id="KW-1185">Reference proteome</keyword>
<dbReference type="InParanoid" id="K0IC31"/>
<protein>
    <recommendedName>
        <fullName evidence="3">DUF3179 domain-containing protein</fullName>
    </recommendedName>
</protein>
<evidence type="ECO:0000313" key="1">
    <source>
        <dbReference type="EMBL" id="AFU58906.1"/>
    </source>
</evidence>
<dbReference type="PATRIC" id="fig|1237085.11.peg.1953"/>
<dbReference type="EMBL" id="CP002408">
    <property type="protein sequence ID" value="AFU58906.1"/>
    <property type="molecule type" value="Genomic_DNA"/>
</dbReference>
<gene>
    <name evidence="1" type="ordered locus">Ngar_c19740</name>
</gene>
<evidence type="ECO:0000313" key="2">
    <source>
        <dbReference type="Proteomes" id="UP000008037"/>
    </source>
</evidence>
<sequence length="360" mass="39978">MATVSAAVVVAILVGVMTGKNVLNQGSDYQDRANVNPLSGKDTTKPRSIVPLDQIVSGGPPRDGIPSIDKPRFVSVPEAGKFLQDSDIVLGLDINGDIRAYPLQILVWHEIVNDKVGGVPVAVTYCPLCFTNQVFNRMVDGQTLEFGTSGKLYNNNLVMYDRASESLWSQALGEGIVGKYAGTKLERIPFDLAYWREWKGLYPDAKVLSADTGFGRPYGADPYGDYYTSPSIYFPISNHDSRLGPKEIVIGLEHDGVYRAYQLSKIEEEHVINDDLAGRPVLIASHYQFMTRVFERTVDDQVLEFEYKDGVMTDRQTGSVWGFDGVATDGEMTGKRLQRLPLDQGFWFAWAAFHPGTELY</sequence>